<dbReference type="InterPro" id="IPR000152">
    <property type="entry name" value="EGF-type_Asp/Asn_hydroxyl_site"/>
</dbReference>
<keyword evidence="1 4" id="KW-0245">EGF-like domain</keyword>
<keyword evidence="7" id="KW-1185">Reference proteome</keyword>
<dbReference type="SMART" id="SM00181">
    <property type="entry name" value="EGF"/>
    <property type="match status" value="1"/>
</dbReference>
<dbReference type="InParanoid" id="A0A3B1KAB9"/>
<dbReference type="CDD" id="cd00054">
    <property type="entry name" value="EGF_CA"/>
    <property type="match status" value="1"/>
</dbReference>
<evidence type="ECO:0000256" key="4">
    <source>
        <dbReference type="PROSITE-ProRule" id="PRU00076"/>
    </source>
</evidence>
<dbReference type="InterPro" id="IPR000742">
    <property type="entry name" value="EGF"/>
</dbReference>
<protein>
    <recommendedName>
        <fullName evidence="5">EGF-like domain-containing protein</fullName>
    </recommendedName>
</protein>
<reference evidence="6" key="4">
    <citation type="submission" date="2025-09" db="UniProtKB">
        <authorList>
            <consortium name="Ensembl"/>
        </authorList>
    </citation>
    <scope>IDENTIFICATION</scope>
</reference>
<evidence type="ECO:0000256" key="3">
    <source>
        <dbReference type="ARBA" id="ARBA00023157"/>
    </source>
</evidence>
<evidence type="ECO:0000259" key="5">
    <source>
        <dbReference type="PROSITE" id="PS50026"/>
    </source>
</evidence>
<dbReference type="Ensembl" id="ENSAMXT00000039500.1">
    <property type="protein sequence ID" value="ENSAMXP00000050599.1"/>
    <property type="gene ID" value="ENSAMXG00000032579.1"/>
</dbReference>
<dbReference type="SMART" id="SM00179">
    <property type="entry name" value="EGF_CA"/>
    <property type="match status" value="1"/>
</dbReference>
<keyword evidence="2" id="KW-0677">Repeat</keyword>
<reference evidence="7" key="2">
    <citation type="journal article" date="2014" name="Nat. Commun.">
        <title>The cavefish genome reveals candidate genes for eye loss.</title>
        <authorList>
            <person name="McGaugh S.E."/>
            <person name="Gross J.B."/>
            <person name="Aken B."/>
            <person name="Blin M."/>
            <person name="Borowsky R."/>
            <person name="Chalopin D."/>
            <person name="Hinaux H."/>
            <person name="Jeffery W.R."/>
            <person name="Keene A."/>
            <person name="Ma L."/>
            <person name="Minx P."/>
            <person name="Murphy D."/>
            <person name="O'Quin K.E."/>
            <person name="Retaux S."/>
            <person name="Rohner N."/>
            <person name="Searle S.M."/>
            <person name="Stahl B.A."/>
            <person name="Tabin C."/>
            <person name="Volff J.N."/>
            <person name="Yoshizawa M."/>
            <person name="Warren W.C."/>
        </authorList>
    </citation>
    <scope>NUCLEOTIDE SEQUENCE [LARGE SCALE GENOMIC DNA]</scope>
    <source>
        <strain evidence="7">female</strain>
    </source>
</reference>
<dbReference type="PROSITE" id="PS50026">
    <property type="entry name" value="EGF_3"/>
    <property type="match status" value="1"/>
</dbReference>
<dbReference type="Proteomes" id="UP000018467">
    <property type="component" value="Unassembled WGS sequence"/>
</dbReference>
<evidence type="ECO:0000313" key="6">
    <source>
        <dbReference type="Ensembl" id="ENSAMXP00000050599.1"/>
    </source>
</evidence>
<feature type="domain" description="EGF-like" evidence="5">
    <location>
        <begin position="8"/>
        <end position="48"/>
    </location>
</feature>
<keyword evidence="3" id="KW-1015">Disulfide bond</keyword>
<sequence>MDQAIILYIDECAQTPNPCAYKCRNVPGSFRCVCPPGTVLLGDGRSCAGLERGHIFTNSTRHCLSALLHRH</sequence>
<organism evidence="6 7">
    <name type="scientific">Astyanax mexicanus</name>
    <name type="common">Blind cave fish</name>
    <name type="synonym">Astyanax fasciatus mexicanus</name>
    <dbReference type="NCBI Taxonomy" id="7994"/>
    <lineage>
        <taxon>Eukaryota</taxon>
        <taxon>Metazoa</taxon>
        <taxon>Chordata</taxon>
        <taxon>Craniata</taxon>
        <taxon>Vertebrata</taxon>
        <taxon>Euteleostomi</taxon>
        <taxon>Actinopterygii</taxon>
        <taxon>Neopterygii</taxon>
        <taxon>Teleostei</taxon>
        <taxon>Ostariophysi</taxon>
        <taxon>Characiformes</taxon>
        <taxon>Characoidei</taxon>
        <taxon>Acestrorhamphidae</taxon>
        <taxon>Acestrorhamphinae</taxon>
        <taxon>Astyanax</taxon>
    </lineage>
</organism>
<evidence type="ECO:0000313" key="7">
    <source>
        <dbReference type="Proteomes" id="UP000018467"/>
    </source>
</evidence>
<dbReference type="AlphaFoldDB" id="A0A3B1KAB9"/>
<dbReference type="GeneTree" id="ENSGT00940000164697"/>
<name>A0A3B1KAB9_ASTMX</name>
<proteinExistence type="predicted"/>
<comment type="caution">
    <text evidence="4">Lacks conserved residue(s) required for the propagation of feature annotation.</text>
</comment>
<dbReference type="GO" id="GO:0005509">
    <property type="term" value="F:calcium ion binding"/>
    <property type="evidence" value="ECO:0007669"/>
    <property type="project" value="InterPro"/>
</dbReference>
<dbReference type="InterPro" id="IPR001881">
    <property type="entry name" value="EGF-like_Ca-bd_dom"/>
</dbReference>
<accession>A0A3B1KAB9</accession>
<dbReference type="Gene3D" id="2.10.25.10">
    <property type="entry name" value="Laminin"/>
    <property type="match status" value="1"/>
</dbReference>
<dbReference type="FunFam" id="2.10.25.10:FF:000010">
    <property type="entry name" value="Pro-epidermal growth factor"/>
    <property type="match status" value="1"/>
</dbReference>
<dbReference type="Pfam" id="PF07645">
    <property type="entry name" value="EGF_CA"/>
    <property type="match status" value="1"/>
</dbReference>
<dbReference type="Bgee" id="ENSAMXG00000032579">
    <property type="expression patterns" value="Expressed in zone of skin and 14 other cell types or tissues"/>
</dbReference>
<reference evidence="7" key="1">
    <citation type="submission" date="2013-03" db="EMBL/GenBank/DDBJ databases">
        <authorList>
            <person name="Jeffery W."/>
            <person name="Warren W."/>
            <person name="Wilson R.K."/>
        </authorList>
    </citation>
    <scope>NUCLEOTIDE SEQUENCE</scope>
    <source>
        <strain evidence="7">female</strain>
    </source>
</reference>
<evidence type="ECO:0000256" key="2">
    <source>
        <dbReference type="ARBA" id="ARBA00022737"/>
    </source>
</evidence>
<dbReference type="InterPro" id="IPR049883">
    <property type="entry name" value="NOTCH1_EGF-like"/>
</dbReference>
<dbReference type="PROSITE" id="PS00010">
    <property type="entry name" value="ASX_HYDROXYL"/>
    <property type="match status" value="1"/>
</dbReference>
<dbReference type="SUPFAM" id="SSF57196">
    <property type="entry name" value="EGF/Laminin"/>
    <property type="match status" value="1"/>
</dbReference>
<reference evidence="6" key="3">
    <citation type="submission" date="2025-08" db="UniProtKB">
        <authorList>
            <consortium name="Ensembl"/>
        </authorList>
    </citation>
    <scope>IDENTIFICATION</scope>
</reference>
<evidence type="ECO:0000256" key="1">
    <source>
        <dbReference type="ARBA" id="ARBA00022536"/>
    </source>
</evidence>